<dbReference type="EMBL" id="JAUSWG010000002">
    <property type="protein sequence ID" value="MDQ0555489.1"/>
    <property type="molecule type" value="Genomic_DNA"/>
</dbReference>
<gene>
    <name evidence="1" type="ORF">QOZ92_000602</name>
</gene>
<sequence>MFDILEKFAILISFLFIEVPEYFKNKNKKK</sequence>
<accession>A0ABU0MXK1</accession>
<evidence type="ECO:0000313" key="2">
    <source>
        <dbReference type="Proteomes" id="UP001232584"/>
    </source>
</evidence>
<comment type="caution">
    <text evidence="1">The sequence shown here is derived from an EMBL/GenBank/DDBJ whole genome shotgun (WGS) entry which is preliminary data.</text>
</comment>
<dbReference type="Proteomes" id="UP001232584">
    <property type="component" value="Unassembled WGS sequence"/>
</dbReference>
<protein>
    <submittedName>
        <fullName evidence="1">Uncharacterized protein</fullName>
    </submittedName>
</protein>
<organism evidence="1 2">
    <name type="scientific">Paraclostridium ghonii</name>
    <dbReference type="NCBI Taxonomy" id="29358"/>
    <lineage>
        <taxon>Bacteria</taxon>
        <taxon>Bacillati</taxon>
        <taxon>Bacillota</taxon>
        <taxon>Clostridia</taxon>
        <taxon>Peptostreptococcales</taxon>
        <taxon>Peptostreptococcaceae</taxon>
        <taxon>Paraclostridium</taxon>
    </lineage>
</organism>
<evidence type="ECO:0000313" key="1">
    <source>
        <dbReference type="EMBL" id="MDQ0555489.1"/>
    </source>
</evidence>
<name>A0ABU0MXK1_9FIRM</name>
<keyword evidence="2" id="KW-1185">Reference proteome</keyword>
<reference evidence="1 2" key="1">
    <citation type="submission" date="2023-07" db="EMBL/GenBank/DDBJ databases">
        <title>Genomic Encyclopedia of Type Strains, Phase IV (KMG-IV): sequencing the most valuable type-strain genomes for metagenomic binning, comparative biology and taxonomic classification.</title>
        <authorList>
            <person name="Goeker M."/>
        </authorList>
    </citation>
    <scope>NUCLEOTIDE SEQUENCE [LARGE SCALE GENOMIC DNA]</scope>
    <source>
        <strain evidence="1 2">DSM 15049</strain>
    </source>
</reference>
<proteinExistence type="predicted"/>